<organism evidence="1 2">
    <name type="scientific">Auriscalpium vulgare</name>
    <dbReference type="NCBI Taxonomy" id="40419"/>
    <lineage>
        <taxon>Eukaryota</taxon>
        <taxon>Fungi</taxon>
        <taxon>Dikarya</taxon>
        <taxon>Basidiomycota</taxon>
        <taxon>Agaricomycotina</taxon>
        <taxon>Agaricomycetes</taxon>
        <taxon>Russulales</taxon>
        <taxon>Auriscalpiaceae</taxon>
        <taxon>Auriscalpium</taxon>
    </lineage>
</organism>
<evidence type="ECO:0000313" key="1">
    <source>
        <dbReference type="EMBL" id="KAI0045381.1"/>
    </source>
</evidence>
<reference evidence="1" key="1">
    <citation type="submission" date="2021-02" db="EMBL/GenBank/DDBJ databases">
        <authorList>
            <consortium name="DOE Joint Genome Institute"/>
            <person name="Ahrendt S."/>
            <person name="Looney B.P."/>
            <person name="Miyauchi S."/>
            <person name="Morin E."/>
            <person name="Drula E."/>
            <person name="Courty P.E."/>
            <person name="Chicoki N."/>
            <person name="Fauchery L."/>
            <person name="Kohler A."/>
            <person name="Kuo A."/>
            <person name="Labutti K."/>
            <person name="Pangilinan J."/>
            <person name="Lipzen A."/>
            <person name="Riley R."/>
            <person name="Andreopoulos W."/>
            <person name="He G."/>
            <person name="Johnson J."/>
            <person name="Barry K.W."/>
            <person name="Grigoriev I.V."/>
            <person name="Nagy L."/>
            <person name="Hibbett D."/>
            <person name="Henrissat B."/>
            <person name="Matheny P.B."/>
            <person name="Labbe J."/>
            <person name="Martin F."/>
        </authorList>
    </citation>
    <scope>NUCLEOTIDE SEQUENCE</scope>
    <source>
        <strain evidence="1">FP105234-sp</strain>
    </source>
</reference>
<protein>
    <submittedName>
        <fullName evidence="1">Uncharacterized protein</fullName>
    </submittedName>
</protein>
<name>A0ACB8RNW7_9AGAM</name>
<evidence type="ECO:0000313" key="2">
    <source>
        <dbReference type="Proteomes" id="UP000814033"/>
    </source>
</evidence>
<dbReference type="Proteomes" id="UP000814033">
    <property type="component" value="Unassembled WGS sequence"/>
</dbReference>
<gene>
    <name evidence="1" type="ORF">FA95DRAFT_127419</name>
</gene>
<sequence length="89" mass="10233">MVDLSCLHAVRLRRCSCRGGRCQRWPVRLITTVRCAVLPDWQRVAPASNERPEYAMDTLTRMTRLCAHSQTPLYALAMYCISLGHTYCM</sequence>
<accession>A0ACB8RNW7</accession>
<keyword evidence="2" id="KW-1185">Reference proteome</keyword>
<proteinExistence type="predicted"/>
<reference evidence="1" key="2">
    <citation type="journal article" date="2022" name="New Phytol.">
        <title>Evolutionary transition to the ectomycorrhizal habit in the genomes of a hyperdiverse lineage of mushroom-forming fungi.</title>
        <authorList>
            <person name="Looney B."/>
            <person name="Miyauchi S."/>
            <person name="Morin E."/>
            <person name="Drula E."/>
            <person name="Courty P.E."/>
            <person name="Kohler A."/>
            <person name="Kuo A."/>
            <person name="LaButti K."/>
            <person name="Pangilinan J."/>
            <person name="Lipzen A."/>
            <person name="Riley R."/>
            <person name="Andreopoulos W."/>
            <person name="He G."/>
            <person name="Johnson J."/>
            <person name="Nolan M."/>
            <person name="Tritt A."/>
            <person name="Barry K.W."/>
            <person name="Grigoriev I.V."/>
            <person name="Nagy L.G."/>
            <person name="Hibbett D."/>
            <person name="Henrissat B."/>
            <person name="Matheny P.B."/>
            <person name="Labbe J."/>
            <person name="Martin F.M."/>
        </authorList>
    </citation>
    <scope>NUCLEOTIDE SEQUENCE</scope>
    <source>
        <strain evidence="1">FP105234-sp</strain>
    </source>
</reference>
<comment type="caution">
    <text evidence="1">The sequence shown here is derived from an EMBL/GenBank/DDBJ whole genome shotgun (WGS) entry which is preliminary data.</text>
</comment>
<dbReference type="EMBL" id="MU275953">
    <property type="protein sequence ID" value="KAI0045381.1"/>
    <property type="molecule type" value="Genomic_DNA"/>
</dbReference>